<dbReference type="InterPro" id="IPR029058">
    <property type="entry name" value="AB_hydrolase_fold"/>
</dbReference>
<keyword evidence="3" id="KW-1185">Reference proteome</keyword>
<dbReference type="Gene3D" id="3.40.50.1820">
    <property type="entry name" value="alpha/beta hydrolase"/>
    <property type="match status" value="1"/>
</dbReference>
<dbReference type="SUPFAM" id="SSF53474">
    <property type="entry name" value="alpha/beta-Hydrolases"/>
    <property type="match status" value="1"/>
</dbReference>
<protein>
    <submittedName>
        <fullName evidence="2">Pimeloyl-ACP methyl ester carboxylesterase</fullName>
    </submittedName>
</protein>
<dbReference type="Proteomes" id="UP000199182">
    <property type="component" value="Unassembled WGS sequence"/>
</dbReference>
<evidence type="ECO:0000259" key="1">
    <source>
        <dbReference type="Pfam" id="PF00561"/>
    </source>
</evidence>
<evidence type="ECO:0000313" key="3">
    <source>
        <dbReference type="Proteomes" id="UP000199182"/>
    </source>
</evidence>
<dbReference type="PROSITE" id="PS00131">
    <property type="entry name" value="CARBOXYPEPT_SER_SER"/>
    <property type="match status" value="1"/>
</dbReference>
<dbReference type="RefSeq" id="WP_162840450.1">
    <property type="nucleotide sequence ID" value="NZ_FNID01000049.1"/>
</dbReference>
<proteinExistence type="predicted"/>
<dbReference type="InterPro" id="IPR000073">
    <property type="entry name" value="AB_hydrolase_1"/>
</dbReference>
<reference evidence="2 3" key="1">
    <citation type="submission" date="2016-10" db="EMBL/GenBank/DDBJ databases">
        <authorList>
            <person name="de Groot N.N."/>
        </authorList>
    </citation>
    <scope>NUCLEOTIDE SEQUENCE [LARGE SCALE GENOMIC DNA]</scope>
    <source>
        <strain evidence="2 3">CGMCC 1.5012</strain>
    </source>
</reference>
<dbReference type="AlphaFoldDB" id="A0A1H0GC35"/>
<feature type="domain" description="AB hydrolase-1" evidence="1">
    <location>
        <begin position="26"/>
        <end position="259"/>
    </location>
</feature>
<name>A0A1H0GC35_9FIRM</name>
<dbReference type="PANTHER" id="PTHR43798:SF6">
    <property type="entry name" value="HYDROLASE, PUTATIVE (AFU_ORTHOLOGUE AFUA_4G13070)-RELATED"/>
    <property type="match status" value="1"/>
</dbReference>
<gene>
    <name evidence="2" type="ORF">SAMN05192585_14918</name>
</gene>
<dbReference type="GO" id="GO:0004185">
    <property type="term" value="F:serine-type carboxypeptidase activity"/>
    <property type="evidence" value="ECO:0007669"/>
    <property type="project" value="InterPro"/>
</dbReference>
<dbReference type="Pfam" id="PF00561">
    <property type="entry name" value="Abhydrolase_1"/>
    <property type="match status" value="1"/>
</dbReference>
<organism evidence="2 3">
    <name type="scientific">Acetanaerobacterium elongatum</name>
    <dbReference type="NCBI Taxonomy" id="258515"/>
    <lineage>
        <taxon>Bacteria</taxon>
        <taxon>Bacillati</taxon>
        <taxon>Bacillota</taxon>
        <taxon>Clostridia</taxon>
        <taxon>Eubacteriales</taxon>
        <taxon>Oscillospiraceae</taxon>
        <taxon>Acetanaerobacterium</taxon>
    </lineage>
</organism>
<dbReference type="EMBL" id="FNID01000049">
    <property type="protein sequence ID" value="SDO04423.1"/>
    <property type="molecule type" value="Genomic_DNA"/>
</dbReference>
<dbReference type="InterPro" id="IPR050266">
    <property type="entry name" value="AB_hydrolase_sf"/>
</dbReference>
<dbReference type="STRING" id="258515.SAMN05192585_14918"/>
<accession>A0A1H0GC35</accession>
<evidence type="ECO:0000313" key="2">
    <source>
        <dbReference type="EMBL" id="SDO04423.1"/>
    </source>
</evidence>
<dbReference type="PANTHER" id="PTHR43798">
    <property type="entry name" value="MONOACYLGLYCEROL LIPASE"/>
    <property type="match status" value="1"/>
</dbReference>
<dbReference type="InterPro" id="IPR018202">
    <property type="entry name" value="Ser_caboxypep_ser_AS"/>
</dbReference>
<sequence length="282" mass="31994">MNKTIKKTVQVLDSEVYYEAYGEGTPFLIIHGWGVDHNLMSGRMEPAFNKSGLQFQRIYIDLPGMGRSKAGASVKNSDDMLKVLLAFLDMILQNQRFVLAGESYGGYLARALVQAQGEQILGLMLLCPAIYPGYRKGNVVPHTVLERDEAFLNTLSEQDRTSFEFMQVVQTQKVWQRYKSDIYDAVKANSENYFLHHVLDGAFTYDIDKLQQPFSKPSLILVGRQDTEVGYSDQFKLLKNYPRASFAALDKAGHNLQIEQEELFAGLMSEWLERVQAEAGNR</sequence>